<keyword evidence="1" id="KW-0677">Repeat</keyword>
<evidence type="ECO:0000259" key="2">
    <source>
        <dbReference type="PROSITE" id="PS51903"/>
    </source>
</evidence>
<dbReference type="EMBL" id="CP001778">
    <property type="protein sequence ID" value="ADD43687.1"/>
    <property type="molecule type" value="Genomic_DNA"/>
</dbReference>
<protein>
    <submittedName>
        <fullName evidence="3">Clp domain protein</fullName>
    </submittedName>
</protein>
<dbReference type="STRING" id="446470.Snas_4035"/>
<dbReference type="InterPro" id="IPR036628">
    <property type="entry name" value="Clp_N_dom_sf"/>
</dbReference>
<dbReference type="Proteomes" id="UP000000844">
    <property type="component" value="Chromosome"/>
</dbReference>
<gene>
    <name evidence="3" type="ordered locus">Snas_4035</name>
</gene>
<dbReference type="SUPFAM" id="SSF81923">
    <property type="entry name" value="Double Clp-N motif"/>
    <property type="match status" value="1"/>
</dbReference>
<dbReference type="OrthoDB" id="3628183at2"/>
<accession>D3Q0T7</accession>
<organism evidence="3 4">
    <name type="scientific">Stackebrandtia nassauensis (strain DSM 44728 / CIP 108903 / NRRL B-16338 / NBRC 102104 / LLR-40K-21)</name>
    <dbReference type="NCBI Taxonomy" id="446470"/>
    <lineage>
        <taxon>Bacteria</taxon>
        <taxon>Bacillati</taxon>
        <taxon>Actinomycetota</taxon>
        <taxon>Actinomycetes</taxon>
        <taxon>Glycomycetales</taxon>
        <taxon>Glycomycetaceae</taxon>
        <taxon>Stackebrandtia</taxon>
    </lineage>
</organism>
<feature type="domain" description="Clp R" evidence="2">
    <location>
        <begin position="2"/>
        <end position="175"/>
    </location>
</feature>
<sequence>MFEKFSKDTVRAVHAAVAQAKESRARNIDEEHIVYALFREPGTLASQLTRGALTLSALRESYARAHRRGGVSQADADTLRDIGIDVDEVIATVETQLGEQALAPKPSTAKPKRHLPFTPAAKDVLAGALREAVKRRDKRIGDDHLLLALLGRGGLAAGVLAELGATYEEVSARVD</sequence>
<reference evidence="3 4" key="1">
    <citation type="journal article" date="2009" name="Stand. Genomic Sci.">
        <title>Complete genome sequence of Stackebrandtia nassauensis type strain (LLR-40K-21).</title>
        <authorList>
            <person name="Munk C."/>
            <person name="Lapidus A."/>
            <person name="Copeland A."/>
            <person name="Jando M."/>
            <person name="Mayilraj S."/>
            <person name="Glavina Del Rio T."/>
            <person name="Nolan M."/>
            <person name="Chen F."/>
            <person name="Lucas S."/>
            <person name="Tice H."/>
            <person name="Cheng J.F."/>
            <person name="Han C."/>
            <person name="Detter J.C."/>
            <person name="Bruce D."/>
            <person name="Goodwin L."/>
            <person name="Chain P."/>
            <person name="Pitluck S."/>
            <person name="Goker M."/>
            <person name="Ovchinikova G."/>
            <person name="Pati A."/>
            <person name="Ivanova N."/>
            <person name="Mavromatis K."/>
            <person name="Chen A."/>
            <person name="Palaniappan K."/>
            <person name="Land M."/>
            <person name="Hauser L."/>
            <person name="Chang Y.J."/>
            <person name="Jeffries C.D."/>
            <person name="Bristow J."/>
            <person name="Eisen J.A."/>
            <person name="Markowitz V."/>
            <person name="Hugenholtz P."/>
            <person name="Kyrpides N.C."/>
            <person name="Klenk H.P."/>
        </authorList>
    </citation>
    <scope>NUCLEOTIDE SEQUENCE [LARGE SCALE GENOMIC DNA]</scope>
    <source>
        <strain evidence="4">DSM 44728 / CIP 108903 / NRRL B-16338 / NBRC 102104 / LLR-40K-21</strain>
    </source>
</reference>
<evidence type="ECO:0000256" key="1">
    <source>
        <dbReference type="PROSITE-ProRule" id="PRU01251"/>
    </source>
</evidence>
<dbReference type="Pfam" id="PF02861">
    <property type="entry name" value="Clp_N"/>
    <property type="match status" value="1"/>
</dbReference>
<dbReference type="KEGG" id="sna:Snas_4035"/>
<evidence type="ECO:0000313" key="4">
    <source>
        <dbReference type="Proteomes" id="UP000000844"/>
    </source>
</evidence>
<dbReference type="AlphaFoldDB" id="D3Q0T7"/>
<dbReference type="HOGENOM" id="CLU_090963_2_1_11"/>
<keyword evidence="4" id="KW-1185">Reference proteome</keyword>
<name>D3Q0T7_STANL</name>
<dbReference type="PROSITE" id="PS51903">
    <property type="entry name" value="CLP_R"/>
    <property type="match status" value="1"/>
</dbReference>
<dbReference type="RefSeq" id="WP_013019258.1">
    <property type="nucleotide sequence ID" value="NC_013947.1"/>
</dbReference>
<dbReference type="InterPro" id="IPR004176">
    <property type="entry name" value="Clp_R_N"/>
</dbReference>
<dbReference type="Gene3D" id="1.10.1780.10">
    <property type="entry name" value="Clp, N-terminal domain"/>
    <property type="match status" value="1"/>
</dbReference>
<dbReference type="eggNOG" id="COG0542">
    <property type="taxonomic scope" value="Bacteria"/>
</dbReference>
<evidence type="ECO:0000313" key="3">
    <source>
        <dbReference type="EMBL" id="ADD43687.1"/>
    </source>
</evidence>
<proteinExistence type="predicted"/>